<keyword evidence="1" id="KW-1133">Transmembrane helix</keyword>
<reference evidence="2" key="1">
    <citation type="submission" date="2023-07" db="EMBL/GenBank/DDBJ databases">
        <authorList>
            <person name="Ivanov I."/>
            <person name="Teneva D."/>
            <person name="Stoikov I."/>
        </authorList>
    </citation>
    <scope>NUCLEOTIDE SEQUENCE</scope>
    <source>
        <strain evidence="2">4475</strain>
    </source>
</reference>
<sequence>MGMIIVSIFFLGWLVITGYIAINPVGYWELFGKWQANRYPSKQYFFMLRVFGIIGFLLPFLYIISQIFD</sequence>
<dbReference type="Proteomes" id="UP001189619">
    <property type="component" value="Chromosome"/>
</dbReference>
<evidence type="ECO:0000313" key="3">
    <source>
        <dbReference type="Proteomes" id="UP001189619"/>
    </source>
</evidence>
<feature type="transmembrane region" description="Helical" evidence="1">
    <location>
        <begin position="44"/>
        <end position="64"/>
    </location>
</feature>
<name>A0AA48M6T1_9BACL</name>
<keyword evidence="1" id="KW-0812">Transmembrane</keyword>
<keyword evidence="1" id="KW-0472">Membrane</keyword>
<accession>A0AA48M6T1</accession>
<dbReference type="RefSeq" id="WP_212133311.1">
    <property type="nucleotide sequence ID" value="NZ_OY569118.1"/>
</dbReference>
<dbReference type="AlphaFoldDB" id="A0AA48M6T1"/>
<organism evidence="2 3">
    <name type="scientific">Brevibacillus aydinogluensis</name>
    <dbReference type="NCBI Taxonomy" id="927786"/>
    <lineage>
        <taxon>Bacteria</taxon>
        <taxon>Bacillati</taxon>
        <taxon>Bacillota</taxon>
        <taxon>Bacilli</taxon>
        <taxon>Bacillales</taxon>
        <taxon>Paenibacillaceae</taxon>
        <taxon>Brevibacillus</taxon>
    </lineage>
</organism>
<proteinExistence type="predicted"/>
<gene>
    <name evidence="2" type="ORF">BSPP4475_08210</name>
</gene>
<dbReference type="KEGG" id="bayd:BSPP4475_08210"/>
<keyword evidence="3" id="KW-1185">Reference proteome</keyword>
<dbReference type="EMBL" id="OY569118">
    <property type="protein sequence ID" value="CAJ1002295.1"/>
    <property type="molecule type" value="Genomic_DNA"/>
</dbReference>
<evidence type="ECO:0000313" key="2">
    <source>
        <dbReference type="EMBL" id="CAJ1002295.1"/>
    </source>
</evidence>
<evidence type="ECO:0000256" key="1">
    <source>
        <dbReference type="SAM" id="Phobius"/>
    </source>
</evidence>
<protein>
    <submittedName>
        <fullName evidence="2">Uncharacterized protein</fullName>
    </submittedName>
</protein>